<comment type="caution">
    <text evidence="1">The sequence shown here is derived from an EMBL/GenBank/DDBJ whole genome shotgun (WGS) entry which is preliminary data.</text>
</comment>
<sequence length="59" mass="7013">MAWGRRGYGELPCEYCGEPVPQNGRRFRKKYCGWKHRRKASRLRRVFDLIDGLIDLITS</sequence>
<accession>A0ABW9HQH1</accession>
<evidence type="ECO:0008006" key="3">
    <source>
        <dbReference type="Google" id="ProtNLM"/>
    </source>
</evidence>
<dbReference type="EMBL" id="JBJVNI010000006">
    <property type="protein sequence ID" value="MFM9609484.1"/>
    <property type="molecule type" value="Genomic_DNA"/>
</dbReference>
<evidence type="ECO:0000313" key="2">
    <source>
        <dbReference type="Proteomes" id="UP001631957"/>
    </source>
</evidence>
<protein>
    <recommendedName>
        <fullName evidence="3">Transposase</fullName>
    </recommendedName>
</protein>
<dbReference type="RefSeq" id="WP_109364418.1">
    <property type="nucleotide sequence ID" value="NZ_JBJVNI010000006.1"/>
</dbReference>
<evidence type="ECO:0000313" key="1">
    <source>
        <dbReference type="EMBL" id="MFM9609484.1"/>
    </source>
</evidence>
<dbReference type="Proteomes" id="UP001631957">
    <property type="component" value="Unassembled WGS sequence"/>
</dbReference>
<reference evidence="1 2" key="1">
    <citation type="submission" date="2024-12" db="EMBL/GenBank/DDBJ databases">
        <title>Forecasting of Potato common scab and diversities of Pathogenic streptomyces spp. in china.</title>
        <authorList>
            <person name="Handique U."/>
            <person name="Wu J."/>
        </authorList>
    </citation>
    <scope>NUCLEOTIDE SEQUENCE [LARGE SCALE GENOMIC DNA]</scope>
    <source>
        <strain evidence="1 2">ZRIMU1530</strain>
    </source>
</reference>
<name>A0ABW9HQH1_9ACTN</name>
<proteinExistence type="predicted"/>
<gene>
    <name evidence="1" type="ORF">ACKI18_12280</name>
</gene>
<organism evidence="1 2">
    <name type="scientific">Streptomyces niveiscabiei</name>
    <dbReference type="NCBI Taxonomy" id="164115"/>
    <lineage>
        <taxon>Bacteria</taxon>
        <taxon>Bacillati</taxon>
        <taxon>Actinomycetota</taxon>
        <taxon>Actinomycetes</taxon>
        <taxon>Kitasatosporales</taxon>
        <taxon>Streptomycetaceae</taxon>
        <taxon>Streptomyces</taxon>
    </lineage>
</organism>
<keyword evidence="2" id="KW-1185">Reference proteome</keyword>